<comment type="caution">
    <text evidence="5">The sequence shown here is derived from an EMBL/GenBank/DDBJ whole genome shotgun (WGS) entry which is preliminary data.</text>
</comment>
<dbReference type="SMART" id="SM00257">
    <property type="entry name" value="LysM"/>
    <property type="match status" value="2"/>
</dbReference>
<feature type="domain" description="LysM" evidence="3">
    <location>
        <begin position="2"/>
        <end position="46"/>
    </location>
</feature>
<dbReference type="SUPFAM" id="SSF54106">
    <property type="entry name" value="LysM domain"/>
    <property type="match status" value="2"/>
</dbReference>
<keyword evidence="2" id="KW-0326">Glycosidase</keyword>
<keyword evidence="1 5" id="KW-0378">Hydrolase</keyword>
<evidence type="ECO:0000256" key="1">
    <source>
        <dbReference type="ARBA" id="ARBA00022801"/>
    </source>
</evidence>
<evidence type="ECO:0000259" key="4">
    <source>
        <dbReference type="PROSITE" id="PS51910"/>
    </source>
</evidence>
<dbReference type="GO" id="GO:0070492">
    <property type="term" value="F:oligosaccharide binding"/>
    <property type="evidence" value="ECO:0007669"/>
    <property type="project" value="TreeGrafter"/>
</dbReference>
<dbReference type="PROSITE" id="PS51782">
    <property type="entry name" value="LYSM"/>
    <property type="match status" value="2"/>
</dbReference>
<keyword evidence="6" id="KW-1185">Reference proteome</keyword>
<dbReference type="Gene3D" id="3.10.50.10">
    <property type="match status" value="1"/>
</dbReference>
<evidence type="ECO:0000313" key="6">
    <source>
        <dbReference type="Proteomes" id="UP001084197"/>
    </source>
</evidence>
<dbReference type="RefSeq" id="WP_268778962.1">
    <property type="nucleotide sequence ID" value="NZ_JAPRAT010000004.1"/>
</dbReference>
<dbReference type="SMART" id="SM00636">
    <property type="entry name" value="Glyco_18"/>
    <property type="match status" value="1"/>
</dbReference>
<evidence type="ECO:0000256" key="2">
    <source>
        <dbReference type="ARBA" id="ARBA00023295"/>
    </source>
</evidence>
<dbReference type="PANTHER" id="PTHR46066">
    <property type="entry name" value="CHITINASE DOMAIN-CONTAINING PROTEIN 1 FAMILY MEMBER"/>
    <property type="match status" value="1"/>
</dbReference>
<sequence>MQIHVVQQGDTLFSIANNYGTTSQAISDANELDNPDQLVVGQALVIPIVGQFYYVQPGDSLFKIAQQFNLTYKELASINTIDPNQPLSIGFRLYIPEQPKRTIETNAYVEPIGTTVSPTLINASEKHAPLLTYLAPFSYQVNRDGSLQPPLLDNFQTIAEQNQAVLMLVITNLEEGAFSDELGHLIVTDEQVQNRMLDEIIQTAQTVGFRDVHFDLEYLPPEDREAYNQFLRKAKERLSTEGLLMSTALAPKTRADQPGAWYEAHDYQAHGEIADFVVLMTYEWGYSAGPAMAVSPLDQVRIVIEYALTEMPADKIMLGQNLYGYDWTLPFEPGGDYARAVSPQQAILLARDNQVAISYDTIAQAPYFRYTDEAGDQHEVWFEDARSIQAKFDLIKELNLRGISYWKLGLAFPQNWLLLDSNFTINKYLD</sequence>
<dbReference type="PANTHER" id="PTHR46066:SF2">
    <property type="entry name" value="CHITINASE DOMAIN-CONTAINING PROTEIN 1"/>
    <property type="match status" value="1"/>
</dbReference>
<dbReference type="InterPro" id="IPR017853">
    <property type="entry name" value="GH"/>
</dbReference>
<dbReference type="InterPro" id="IPR041704">
    <property type="entry name" value="CFLE_GH18"/>
</dbReference>
<dbReference type="Proteomes" id="UP001084197">
    <property type="component" value="Unassembled WGS sequence"/>
</dbReference>
<dbReference type="CDD" id="cd00118">
    <property type="entry name" value="LysM"/>
    <property type="match status" value="2"/>
</dbReference>
<feature type="domain" description="GH18" evidence="4">
    <location>
        <begin position="103"/>
        <end position="430"/>
    </location>
</feature>
<accession>A0A9J6RAA9</accession>
<dbReference type="GO" id="GO:0008061">
    <property type="term" value="F:chitin binding"/>
    <property type="evidence" value="ECO:0007669"/>
    <property type="project" value="InterPro"/>
</dbReference>
<dbReference type="InterPro" id="IPR029070">
    <property type="entry name" value="Chitinase_insertion_sf"/>
</dbReference>
<dbReference type="Pfam" id="PF01476">
    <property type="entry name" value="LysM"/>
    <property type="match status" value="2"/>
</dbReference>
<dbReference type="GO" id="GO:0016798">
    <property type="term" value="F:hydrolase activity, acting on glycosyl bonds"/>
    <property type="evidence" value="ECO:0007669"/>
    <property type="project" value="UniProtKB-KW"/>
</dbReference>
<dbReference type="Gene3D" id="3.20.20.80">
    <property type="entry name" value="Glycosidases"/>
    <property type="match status" value="1"/>
</dbReference>
<dbReference type="CDD" id="cd02874">
    <property type="entry name" value="GH18_CFLE_spore_hydrolase"/>
    <property type="match status" value="1"/>
</dbReference>
<dbReference type="PROSITE" id="PS51910">
    <property type="entry name" value="GH18_2"/>
    <property type="match status" value="1"/>
</dbReference>
<evidence type="ECO:0000259" key="3">
    <source>
        <dbReference type="PROSITE" id="PS51782"/>
    </source>
</evidence>
<reference evidence="5" key="1">
    <citation type="submission" date="2022-11" db="EMBL/GenBank/DDBJ databases">
        <title>WGS of Natronobacillus azotifigens 24KS-1, an anaerobic diazotrophic haloalkaliphile from soda-rich habitats.</title>
        <authorList>
            <person name="Sorokin D.Y."/>
            <person name="Merkel A.Y."/>
        </authorList>
    </citation>
    <scope>NUCLEOTIDE SEQUENCE</scope>
    <source>
        <strain evidence="5">24KS-1</strain>
    </source>
</reference>
<feature type="domain" description="LysM" evidence="3">
    <location>
        <begin position="51"/>
        <end position="95"/>
    </location>
</feature>
<dbReference type="GO" id="GO:0005975">
    <property type="term" value="P:carbohydrate metabolic process"/>
    <property type="evidence" value="ECO:0007669"/>
    <property type="project" value="InterPro"/>
</dbReference>
<gene>
    <name evidence="5" type="ORF">OWO01_03080</name>
</gene>
<proteinExistence type="predicted"/>
<protein>
    <submittedName>
        <fullName evidence="5">Glycoside hydrolase family 18 protein</fullName>
    </submittedName>
</protein>
<dbReference type="Pfam" id="PF00704">
    <property type="entry name" value="Glyco_hydro_18"/>
    <property type="match status" value="1"/>
</dbReference>
<dbReference type="EMBL" id="JAPRAT010000004">
    <property type="protein sequence ID" value="MCZ0702193.1"/>
    <property type="molecule type" value="Genomic_DNA"/>
</dbReference>
<evidence type="ECO:0000313" key="5">
    <source>
        <dbReference type="EMBL" id="MCZ0702193.1"/>
    </source>
</evidence>
<dbReference type="InterPro" id="IPR018392">
    <property type="entry name" value="LysM"/>
</dbReference>
<dbReference type="InterPro" id="IPR011583">
    <property type="entry name" value="Chitinase_II/V-like_cat"/>
</dbReference>
<name>A0A9J6RAA9_9BACI</name>
<dbReference type="GO" id="GO:0012505">
    <property type="term" value="C:endomembrane system"/>
    <property type="evidence" value="ECO:0007669"/>
    <property type="project" value="TreeGrafter"/>
</dbReference>
<dbReference type="AlphaFoldDB" id="A0A9J6RAA9"/>
<dbReference type="InterPro" id="IPR036779">
    <property type="entry name" value="LysM_dom_sf"/>
</dbReference>
<dbReference type="Gene3D" id="3.10.350.10">
    <property type="entry name" value="LysM domain"/>
    <property type="match status" value="2"/>
</dbReference>
<dbReference type="SUPFAM" id="SSF51445">
    <property type="entry name" value="(Trans)glycosidases"/>
    <property type="match status" value="1"/>
</dbReference>
<organism evidence="5 6">
    <name type="scientific">Natronobacillus azotifigens</name>
    <dbReference type="NCBI Taxonomy" id="472978"/>
    <lineage>
        <taxon>Bacteria</taxon>
        <taxon>Bacillati</taxon>
        <taxon>Bacillota</taxon>
        <taxon>Bacilli</taxon>
        <taxon>Bacillales</taxon>
        <taxon>Bacillaceae</taxon>
        <taxon>Natronobacillus</taxon>
    </lineage>
</organism>
<dbReference type="InterPro" id="IPR001223">
    <property type="entry name" value="Glyco_hydro18_cat"/>
</dbReference>